<feature type="chain" id="PRO_5024303260" evidence="1">
    <location>
        <begin position="24"/>
        <end position="154"/>
    </location>
</feature>
<evidence type="ECO:0000313" key="3">
    <source>
        <dbReference type="EMBL" id="KAB1855870.1"/>
    </source>
</evidence>
<comment type="caution">
    <text evidence="3">The sequence shown here is derived from an EMBL/GenBank/DDBJ whole genome shotgun (WGS) entry which is preliminary data.</text>
</comment>
<dbReference type="Pfam" id="PF09917">
    <property type="entry name" value="DUF2147"/>
    <property type="match status" value="1"/>
</dbReference>
<dbReference type="Proteomes" id="UP000325788">
    <property type="component" value="Unassembled WGS sequence"/>
</dbReference>
<feature type="signal peptide" evidence="1">
    <location>
        <begin position="1"/>
        <end position="23"/>
    </location>
</feature>
<evidence type="ECO:0000256" key="1">
    <source>
        <dbReference type="SAM" id="SignalP"/>
    </source>
</evidence>
<keyword evidence="1" id="KW-0732">Signal</keyword>
<dbReference type="InterPro" id="IPR019223">
    <property type="entry name" value="DUF2147"/>
</dbReference>
<proteinExistence type="predicted"/>
<reference evidence="3 4" key="1">
    <citation type="submission" date="2019-09" db="EMBL/GenBank/DDBJ databases">
        <title>Draft genome sequence of Acinetobacter tandoii W4-4-4 isolated from environmental water sample.</title>
        <authorList>
            <person name="Wee S.K."/>
            <person name="Yan B."/>
            <person name="Mustaffa S.B."/>
            <person name="Yap E.P.H."/>
        </authorList>
    </citation>
    <scope>NUCLEOTIDE SEQUENCE [LARGE SCALE GENOMIC DNA]</scope>
    <source>
        <strain evidence="3 4">W4-4-4</strain>
    </source>
</reference>
<name>A0A5N4WHQ6_9GAMM</name>
<protein>
    <submittedName>
        <fullName evidence="3">DUF2147 domain-containing protein</fullName>
    </submittedName>
</protein>
<dbReference type="Gene3D" id="2.40.128.520">
    <property type="match status" value="1"/>
</dbReference>
<evidence type="ECO:0000313" key="4">
    <source>
        <dbReference type="Proteomes" id="UP000325788"/>
    </source>
</evidence>
<sequence length="154" mass="17363">MGIRFLSRTVFITTLLCSTYSLANTDPLIGKWKTVDDRTGHSLADVIISKNQHNVYSAQVIEIRPLSGKEKLTTCQKCTGHLKNQPMIGLTILSGLKKNPEKHNEYIEGKFLDPLSGQYYVSEAHLVQEARYLQVRAQEAGSSNVRLMTWIKVQ</sequence>
<accession>A0A5N4WHQ6</accession>
<organism evidence="3 4">
    <name type="scientific">Acinetobacter tandoii</name>
    <dbReference type="NCBI Taxonomy" id="202954"/>
    <lineage>
        <taxon>Bacteria</taxon>
        <taxon>Pseudomonadati</taxon>
        <taxon>Pseudomonadota</taxon>
        <taxon>Gammaproteobacteria</taxon>
        <taxon>Moraxellales</taxon>
        <taxon>Moraxellaceae</taxon>
        <taxon>Acinetobacter</taxon>
    </lineage>
</organism>
<dbReference type="RefSeq" id="WP_016168368.1">
    <property type="nucleotide sequence ID" value="NZ_BBNK01000003.1"/>
</dbReference>
<dbReference type="EMBL" id="VXLD01000004">
    <property type="protein sequence ID" value="KAB1855870.1"/>
    <property type="molecule type" value="Genomic_DNA"/>
</dbReference>
<dbReference type="PANTHER" id="PTHR36919">
    <property type="entry name" value="BLR1215 PROTEIN"/>
    <property type="match status" value="1"/>
</dbReference>
<evidence type="ECO:0000259" key="2">
    <source>
        <dbReference type="Pfam" id="PF09917"/>
    </source>
</evidence>
<gene>
    <name evidence="3" type="ORF">F4W09_08685</name>
</gene>
<feature type="domain" description="DUF2147" evidence="2">
    <location>
        <begin position="30"/>
        <end position="150"/>
    </location>
</feature>
<dbReference type="AlphaFoldDB" id="A0A5N4WHQ6"/>
<dbReference type="PANTHER" id="PTHR36919:SF3">
    <property type="entry name" value="BLL5882 PROTEIN"/>
    <property type="match status" value="1"/>
</dbReference>